<evidence type="ECO:0000256" key="5">
    <source>
        <dbReference type="SAM" id="MobiDB-lite"/>
    </source>
</evidence>
<evidence type="ECO:0000259" key="8">
    <source>
        <dbReference type="PROSITE" id="PS51294"/>
    </source>
</evidence>
<dbReference type="Proteomes" id="UP000696485">
    <property type="component" value="Unassembled WGS sequence"/>
</dbReference>
<protein>
    <submittedName>
        <fullName evidence="9">Myb-like DNA-binding domain protein</fullName>
    </submittedName>
</protein>
<feature type="domain" description="HTH myb-type" evidence="8">
    <location>
        <begin position="187"/>
        <end position="249"/>
    </location>
</feature>
<dbReference type="PROSITE" id="PS51294">
    <property type="entry name" value="HTH_MYB"/>
    <property type="match status" value="2"/>
</dbReference>
<reference evidence="9" key="1">
    <citation type="journal article" date="2020" name="Fungal Divers.">
        <title>Resolving the Mortierellaceae phylogeny through synthesis of multi-gene phylogenetics and phylogenomics.</title>
        <authorList>
            <person name="Vandepol N."/>
            <person name="Liber J."/>
            <person name="Desiro A."/>
            <person name="Na H."/>
            <person name="Kennedy M."/>
            <person name="Barry K."/>
            <person name="Grigoriev I.V."/>
            <person name="Miller A.N."/>
            <person name="O'Donnell K."/>
            <person name="Stajich J.E."/>
            <person name="Bonito G."/>
        </authorList>
    </citation>
    <scope>NUCLEOTIDE SEQUENCE</scope>
    <source>
        <strain evidence="9">NVP1</strain>
    </source>
</reference>
<accession>A0A9P5VLN4</accession>
<feature type="region of interest" description="Disordered" evidence="5">
    <location>
        <begin position="132"/>
        <end position="161"/>
    </location>
</feature>
<dbReference type="PANTHER" id="PTHR46621:SF1">
    <property type="entry name" value="SNRNA-ACTIVATING PROTEIN COMPLEX SUBUNIT 4"/>
    <property type="match status" value="1"/>
</dbReference>
<dbReference type="CDD" id="cd00167">
    <property type="entry name" value="SANT"/>
    <property type="match status" value="3"/>
</dbReference>
<dbReference type="InterPro" id="IPR051575">
    <property type="entry name" value="Myb-like_DNA-bd"/>
</dbReference>
<name>A0A9P5VLN4_9FUNG</name>
<keyword evidence="2 9" id="KW-0238">DNA-binding</keyword>
<dbReference type="PROSITE" id="PS51293">
    <property type="entry name" value="SANT"/>
    <property type="match status" value="1"/>
</dbReference>
<dbReference type="GO" id="GO:0000978">
    <property type="term" value="F:RNA polymerase II cis-regulatory region sequence-specific DNA binding"/>
    <property type="evidence" value="ECO:0007669"/>
    <property type="project" value="TreeGrafter"/>
</dbReference>
<feature type="domain" description="HTH myb-type" evidence="8">
    <location>
        <begin position="329"/>
        <end position="385"/>
    </location>
</feature>
<evidence type="ECO:0000259" key="6">
    <source>
        <dbReference type="PROSITE" id="PS50090"/>
    </source>
</evidence>
<feature type="domain" description="Myb-like" evidence="6">
    <location>
        <begin position="187"/>
        <end position="245"/>
    </location>
</feature>
<evidence type="ECO:0000256" key="3">
    <source>
        <dbReference type="ARBA" id="ARBA00023163"/>
    </source>
</evidence>
<dbReference type="PROSITE" id="PS50090">
    <property type="entry name" value="MYB_LIKE"/>
    <property type="match status" value="2"/>
</dbReference>
<dbReference type="AlphaFoldDB" id="A0A9P5VLN4"/>
<evidence type="ECO:0000313" key="10">
    <source>
        <dbReference type="Proteomes" id="UP000696485"/>
    </source>
</evidence>
<evidence type="ECO:0000313" key="9">
    <source>
        <dbReference type="EMBL" id="KAF9331009.1"/>
    </source>
</evidence>
<keyword evidence="4" id="KW-0539">Nucleus</keyword>
<dbReference type="Pfam" id="PF00249">
    <property type="entry name" value="Myb_DNA-binding"/>
    <property type="match status" value="1"/>
</dbReference>
<dbReference type="GO" id="GO:0042795">
    <property type="term" value="P:snRNA transcription by RNA polymerase II"/>
    <property type="evidence" value="ECO:0007669"/>
    <property type="project" value="TreeGrafter"/>
</dbReference>
<proteinExistence type="predicted"/>
<evidence type="ECO:0000256" key="1">
    <source>
        <dbReference type="ARBA" id="ARBA00023015"/>
    </source>
</evidence>
<dbReference type="InterPro" id="IPR009057">
    <property type="entry name" value="Homeodomain-like_sf"/>
</dbReference>
<keyword evidence="3" id="KW-0804">Transcription</keyword>
<feature type="domain" description="Myb-like" evidence="6">
    <location>
        <begin position="329"/>
        <end position="379"/>
    </location>
</feature>
<dbReference type="GO" id="GO:0019185">
    <property type="term" value="C:snRNA-activating protein complex"/>
    <property type="evidence" value="ECO:0007669"/>
    <property type="project" value="TreeGrafter"/>
</dbReference>
<feature type="compositionally biased region" description="Basic and acidic residues" evidence="5">
    <location>
        <begin position="137"/>
        <end position="161"/>
    </location>
</feature>
<dbReference type="Gene3D" id="1.10.10.60">
    <property type="entry name" value="Homeodomain-like"/>
    <property type="match status" value="3"/>
</dbReference>
<dbReference type="GO" id="GO:0042796">
    <property type="term" value="P:snRNA transcription by RNA polymerase III"/>
    <property type="evidence" value="ECO:0007669"/>
    <property type="project" value="TreeGrafter"/>
</dbReference>
<comment type="caution">
    <text evidence="9">The sequence shown here is derived from an EMBL/GenBank/DDBJ whole genome shotgun (WGS) entry which is preliminary data.</text>
</comment>
<dbReference type="EMBL" id="JAAAUY010000355">
    <property type="protein sequence ID" value="KAF9331009.1"/>
    <property type="molecule type" value="Genomic_DNA"/>
</dbReference>
<dbReference type="SMART" id="SM00717">
    <property type="entry name" value="SANT"/>
    <property type="match status" value="4"/>
</dbReference>
<dbReference type="InterPro" id="IPR017884">
    <property type="entry name" value="SANT_dom"/>
</dbReference>
<feature type="domain" description="SANT" evidence="7">
    <location>
        <begin position="332"/>
        <end position="383"/>
    </location>
</feature>
<dbReference type="InterPro" id="IPR001005">
    <property type="entry name" value="SANT/Myb"/>
</dbReference>
<dbReference type="GO" id="GO:0001006">
    <property type="term" value="F:RNA polymerase III type 3 promoter sequence-specific DNA binding"/>
    <property type="evidence" value="ECO:0007669"/>
    <property type="project" value="TreeGrafter"/>
</dbReference>
<dbReference type="Pfam" id="PF13921">
    <property type="entry name" value="Myb_DNA-bind_6"/>
    <property type="match status" value="1"/>
</dbReference>
<gene>
    <name evidence="9" type="primary">MYB4R1_1</name>
    <name evidence="9" type="ORF">BG006_006102</name>
</gene>
<sequence>MFASLHMPGSGSILRTSQHWINHSKSSLVSSLPILSTTLLKRQYIASTPILLQNTEQQAPRTKDTPRQWLSALVRWSKEEDELIFEHVRNGYRSHEIYNLFPRRNQNSVAIRISRIRTAARAEQQRNEALLSITGLKQEEEPKEGKADSPSDSKEDQKMDEVSLVHKRVREARPAIHLPFPPRLATRRPWTIEEDALLQKLVAQYGDESIENRWLKIASTIVDPATGATFARTATSCKRRWAALDPTRERNVGKWNEQETRKLAKAVRAQVGNQFRAEVGLLEGDAGADGSKILVLDGPELSKLDWGKIEKAVGTRTDVQCRSHFYRFMHNASKGPWRKDEIAKLKEAVAEHGQDWHKVAKAMGTRIPAQVQRHYAYHAYNNDTLTEE</sequence>
<dbReference type="PANTHER" id="PTHR46621">
    <property type="entry name" value="SNRNA-ACTIVATING PROTEIN COMPLEX SUBUNIT 4"/>
    <property type="match status" value="1"/>
</dbReference>
<dbReference type="SUPFAM" id="SSF46689">
    <property type="entry name" value="Homeodomain-like"/>
    <property type="match status" value="3"/>
</dbReference>
<evidence type="ECO:0000259" key="7">
    <source>
        <dbReference type="PROSITE" id="PS51293"/>
    </source>
</evidence>
<evidence type="ECO:0000256" key="2">
    <source>
        <dbReference type="ARBA" id="ARBA00023125"/>
    </source>
</evidence>
<evidence type="ECO:0000256" key="4">
    <source>
        <dbReference type="ARBA" id="ARBA00023242"/>
    </source>
</evidence>
<keyword evidence="10" id="KW-1185">Reference proteome</keyword>
<organism evidence="9 10">
    <name type="scientific">Podila minutissima</name>
    <dbReference type="NCBI Taxonomy" id="64525"/>
    <lineage>
        <taxon>Eukaryota</taxon>
        <taxon>Fungi</taxon>
        <taxon>Fungi incertae sedis</taxon>
        <taxon>Mucoromycota</taxon>
        <taxon>Mortierellomycotina</taxon>
        <taxon>Mortierellomycetes</taxon>
        <taxon>Mortierellales</taxon>
        <taxon>Mortierellaceae</taxon>
        <taxon>Podila</taxon>
    </lineage>
</organism>
<dbReference type="InterPro" id="IPR017930">
    <property type="entry name" value="Myb_dom"/>
</dbReference>
<keyword evidence="1" id="KW-0805">Transcription regulation</keyword>